<protein>
    <submittedName>
        <fullName evidence="2">Uncharacterized protein</fullName>
    </submittedName>
</protein>
<name>A0AA38WQH0_9ASTR</name>
<sequence>MWNQCTDHCKRLHEKSQKKTVKEKSKIVSPSKTKNPKPKNNKVLGDGPLVSGTKSFSQNPNPRLKIDLKLKVKEKKPIPPLSDAKGVLGTGPAHLKFKDFLAVNEPNEHERRLVRVRSFNLTEQTNEHERA</sequence>
<accession>A0AA38WQH0</accession>
<dbReference type="AlphaFoldDB" id="A0AA38WQH0"/>
<reference evidence="2" key="1">
    <citation type="submission" date="2023-03" db="EMBL/GenBank/DDBJ databases">
        <title>Chromosome-scale reference genome and RAD-based genetic map of yellow starthistle (Centaurea solstitialis) reveal putative structural variation and QTLs associated with invader traits.</title>
        <authorList>
            <person name="Reatini B."/>
            <person name="Cang F.A."/>
            <person name="Jiang Q."/>
            <person name="Mckibben M.T.W."/>
            <person name="Barker M.S."/>
            <person name="Rieseberg L.H."/>
            <person name="Dlugosch K.M."/>
        </authorList>
    </citation>
    <scope>NUCLEOTIDE SEQUENCE</scope>
    <source>
        <strain evidence="2">CAN-66</strain>
        <tissue evidence="2">Leaf</tissue>
    </source>
</reference>
<comment type="caution">
    <text evidence="2">The sequence shown here is derived from an EMBL/GenBank/DDBJ whole genome shotgun (WGS) entry which is preliminary data.</text>
</comment>
<evidence type="ECO:0000313" key="2">
    <source>
        <dbReference type="EMBL" id="KAJ9561620.1"/>
    </source>
</evidence>
<organism evidence="2 3">
    <name type="scientific">Centaurea solstitialis</name>
    <name type="common">yellow star-thistle</name>
    <dbReference type="NCBI Taxonomy" id="347529"/>
    <lineage>
        <taxon>Eukaryota</taxon>
        <taxon>Viridiplantae</taxon>
        <taxon>Streptophyta</taxon>
        <taxon>Embryophyta</taxon>
        <taxon>Tracheophyta</taxon>
        <taxon>Spermatophyta</taxon>
        <taxon>Magnoliopsida</taxon>
        <taxon>eudicotyledons</taxon>
        <taxon>Gunneridae</taxon>
        <taxon>Pentapetalae</taxon>
        <taxon>asterids</taxon>
        <taxon>campanulids</taxon>
        <taxon>Asterales</taxon>
        <taxon>Asteraceae</taxon>
        <taxon>Carduoideae</taxon>
        <taxon>Cardueae</taxon>
        <taxon>Centaureinae</taxon>
        <taxon>Centaurea</taxon>
    </lineage>
</organism>
<evidence type="ECO:0000313" key="3">
    <source>
        <dbReference type="Proteomes" id="UP001172457"/>
    </source>
</evidence>
<dbReference type="EMBL" id="JARYMX010000002">
    <property type="protein sequence ID" value="KAJ9561620.1"/>
    <property type="molecule type" value="Genomic_DNA"/>
</dbReference>
<evidence type="ECO:0000256" key="1">
    <source>
        <dbReference type="SAM" id="MobiDB-lite"/>
    </source>
</evidence>
<gene>
    <name evidence="2" type="ORF">OSB04_006780</name>
</gene>
<proteinExistence type="predicted"/>
<dbReference type="Proteomes" id="UP001172457">
    <property type="component" value="Chromosome 2"/>
</dbReference>
<feature type="compositionally biased region" description="Basic and acidic residues" evidence="1">
    <location>
        <begin position="14"/>
        <end position="26"/>
    </location>
</feature>
<feature type="region of interest" description="Disordered" evidence="1">
    <location>
        <begin position="1"/>
        <end position="62"/>
    </location>
</feature>
<feature type="compositionally biased region" description="Polar residues" evidence="1">
    <location>
        <begin position="52"/>
        <end position="61"/>
    </location>
</feature>
<keyword evidence="3" id="KW-1185">Reference proteome</keyword>